<accession>A0A545T8R8</accession>
<sequence length="116" mass="13403">MSDDDIYKAPKSRIRLKDSGDFWVTLSWSLFNLLTIIAQIVIAIGVSFVLFEDFAEQLPVVIYMLFIVFLVPAGFSWLFIRNNAFVSKVQKLQVFLIASFIVMFFQILFLVYAYGL</sequence>
<dbReference type="Proteomes" id="UP000317839">
    <property type="component" value="Unassembled WGS sequence"/>
</dbReference>
<keyword evidence="1" id="KW-0812">Transmembrane</keyword>
<gene>
    <name evidence="2" type="ORF">FLL45_12115</name>
</gene>
<protein>
    <submittedName>
        <fullName evidence="2">Uncharacterized protein</fullName>
    </submittedName>
</protein>
<feature type="transmembrane region" description="Helical" evidence="1">
    <location>
        <begin position="21"/>
        <end position="48"/>
    </location>
</feature>
<evidence type="ECO:0000313" key="3">
    <source>
        <dbReference type="Proteomes" id="UP000317839"/>
    </source>
</evidence>
<evidence type="ECO:0000313" key="2">
    <source>
        <dbReference type="EMBL" id="TQV73612.1"/>
    </source>
</evidence>
<dbReference type="EMBL" id="VIKR01000003">
    <property type="protein sequence ID" value="TQV73612.1"/>
    <property type="molecule type" value="Genomic_DNA"/>
</dbReference>
<feature type="transmembrane region" description="Helical" evidence="1">
    <location>
        <begin position="92"/>
        <end position="114"/>
    </location>
</feature>
<name>A0A545T8R8_9GAMM</name>
<comment type="caution">
    <text evidence="2">The sequence shown here is derived from an EMBL/GenBank/DDBJ whole genome shotgun (WGS) entry which is preliminary data.</text>
</comment>
<keyword evidence="1" id="KW-1133">Transmembrane helix</keyword>
<organism evidence="2 3">
    <name type="scientific">Aliikangiella marina</name>
    <dbReference type="NCBI Taxonomy" id="1712262"/>
    <lineage>
        <taxon>Bacteria</taxon>
        <taxon>Pseudomonadati</taxon>
        <taxon>Pseudomonadota</taxon>
        <taxon>Gammaproteobacteria</taxon>
        <taxon>Oceanospirillales</taxon>
        <taxon>Pleioneaceae</taxon>
        <taxon>Aliikangiella</taxon>
    </lineage>
</organism>
<reference evidence="2 3" key="1">
    <citation type="submission" date="2019-06" db="EMBL/GenBank/DDBJ databases">
        <title>Draft genome of Aliikangiella marina GYP-15.</title>
        <authorList>
            <person name="Wang G."/>
        </authorList>
    </citation>
    <scope>NUCLEOTIDE SEQUENCE [LARGE SCALE GENOMIC DNA]</scope>
    <source>
        <strain evidence="2 3">GYP-15</strain>
    </source>
</reference>
<keyword evidence="1" id="KW-0472">Membrane</keyword>
<proteinExistence type="predicted"/>
<evidence type="ECO:0000256" key="1">
    <source>
        <dbReference type="SAM" id="Phobius"/>
    </source>
</evidence>
<dbReference type="AlphaFoldDB" id="A0A545T8R8"/>
<keyword evidence="3" id="KW-1185">Reference proteome</keyword>
<feature type="transmembrane region" description="Helical" evidence="1">
    <location>
        <begin position="60"/>
        <end position="80"/>
    </location>
</feature>
<dbReference type="RefSeq" id="WP_142942320.1">
    <property type="nucleotide sequence ID" value="NZ_VIKR01000003.1"/>
</dbReference>